<dbReference type="PATRIC" id="fig|652.5.peg.4117"/>
<gene>
    <name evidence="4" type="ORF">LA374_18590</name>
    <name evidence="3" type="ORF">WL1483_4863</name>
</gene>
<dbReference type="PANTHER" id="PTHR35146">
    <property type="entry name" value="UPF0178 PROTEIN YAII"/>
    <property type="match status" value="1"/>
</dbReference>
<dbReference type="PANTHER" id="PTHR35146:SF1">
    <property type="entry name" value="UPF0178 PROTEIN YAII"/>
    <property type="match status" value="1"/>
</dbReference>
<dbReference type="RefSeq" id="WP_058628256.1">
    <property type="nucleotide sequence ID" value="NZ_CP013067.1"/>
</dbReference>
<evidence type="ECO:0000256" key="2">
    <source>
        <dbReference type="HAMAP-Rule" id="MF_00489"/>
    </source>
</evidence>
<reference evidence="4 6" key="3">
    <citation type="submission" date="2021-09" db="EMBL/GenBank/DDBJ databases">
        <title>Aeromonas schubertii isolated from Asian sea bass.</title>
        <authorList>
            <person name="Pinpimai K."/>
        </authorList>
    </citation>
    <scope>NUCLEOTIDE SEQUENCE [LARGE SCALE GENOMIC DNA]</scope>
    <source>
        <strain evidence="4 6">CHULA2021a</strain>
    </source>
</reference>
<dbReference type="STRING" id="652.WL1483_4863"/>
<dbReference type="EMBL" id="CP013067">
    <property type="protein sequence ID" value="ALP42729.1"/>
    <property type="molecule type" value="Genomic_DNA"/>
</dbReference>
<dbReference type="Proteomes" id="UP000058114">
    <property type="component" value="Chromosome"/>
</dbReference>
<organism evidence="3 5">
    <name type="scientific">Aeromonas schubertii</name>
    <dbReference type="NCBI Taxonomy" id="652"/>
    <lineage>
        <taxon>Bacteria</taxon>
        <taxon>Pseudomonadati</taxon>
        <taxon>Pseudomonadota</taxon>
        <taxon>Gammaproteobacteria</taxon>
        <taxon>Aeromonadales</taxon>
        <taxon>Aeromonadaceae</taxon>
        <taxon>Aeromonas</taxon>
    </lineage>
</organism>
<keyword evidence="6" id="KW-1185">Reference proteome</keyword>
<name>A0A0S2SLX2_9GAMM</name>
<evidence type="ECO:0000256" key="1">
    <source>
        <dbReference type="ARBA" id="ARBA00008522"/>
    </source>
</evidence>
<dbReference type="EMBL" id="JAIRBT010000036">
    <property type="protein sequence ID" value="MBZ6068192.1"/>
    <property type="molecule type" value="Genomic_DNA"/>
</dbReference>
<sequence>MTIWVDADACPVVIKEIIYRAAHRTSTAAVFVANAPLRLPPSPWLTSRQVPKGFDVADHLIATSVVPGDLVITADIPLADLVIDASGEALNPRGEIYTKETIKARLGMRNFMEELRSAGVQTGGPAPLNQADRQRFANALDRWLQRGKLG</sequence>
<reference evidence="3 5" key="2">
    <citation type="journal article" date="2016" name="Genome Announc.">
        <title>Complete Genome Sequence of the Highly Virulent Aeromonas schubertii Strain WL1483, Isolated from Diseased Snakehead Fish (Channa argus) in China.</title>
        <authorList>
            <person name="Liu L."/>
            <person name="Li N."/>
            <person name="Zhang D."/>
            <person name="Fu X."/>
            <person name="Shi C."/>
            <person name="Lin Q."/>
            <person name="Hao G."/>
        </authorList>
    </citation>
    <scope>NUCLEOTIDE SEQUENCE [LARGE SCALE GENOMIC DNA]</scope>
    <source>
        <strain evidence="3 5">WL1483</strain>
    </source>
</reference>
<dbReference type="Proteomes" id="UP000774958">
    <property type="component" value="Unassembled WGS sequence"/>
</dbReference>
<dbReference type="Pfam" id="PF02639">
    <property type="entry name" value="DUF188"/>
    <property type="match status" value="1"/>
</dbReference>
<proteinExistence type="inferred from homology"/>
<protein>
    <recommendedName>
        <fullName evidence="2">UPF0178 protein LA374_18590</fullName>
    </recommendedName>
</protein>
<dbReference type="KEGG" id="asr:WL1483_4863"/>
<evidence type="ECO:0000313" key="4">
    <source>
        <dbReference type="EMBL" id="MBZ6068192.1"/>
    </source>
</evidence>
<evidence type="ECO:0000313" key="6">
    <source>
        <dbReference type="Proteomes" id="UP000774958"/>
    </source>
</evidence>
<dbReference type="NCBIfam" id="NF001095">
    <property type="entry name" value="PRK00124.1"/>
    <property type="match status" value="1"/>
</dbReference>
<dbReference type="AlphaFoldDB" id="A0A0S2SLX2"/>
<comment type="similarity">
    <text evidence="1 2">Belongs to the UPF0178 family.</text>
</comment>
<dbReference type="InterPro" id="IPR003791">
    <property type="entry name" value="UPF0178"/>
</dbReference>
<dbReference type="CDD" id="cd18720">
    <property type="entry name" value="PIN_YqxD-like"/>
    <property type="match status" value="1"/>
</dbReference>
<evidence type="ECO:0000313" key="3">
    <source>
        <dbReference type="EMBL" id="ALP42729.1"/>
    </source>
</evidence>
<dbReference type="OrthoDB" id="9798918at2"/>
<accession>A0A0S2SLX2</accession>
<reference evidence="5" key="1">
    <citation type="submission" date="2015-10" db="EMBL/GenBank/DDBJ databases">
        <title>Complete Genome Sequence of Aeromonas schubertii strain WL1483.</title>
        <authorList>
            <person name="Liu L."/>
        </authorList>
    </citation>
    <scope>NUCLEOTIDE SEQUENCE [LARGE SCALE GENOMIC DNA]</scope>
    <source>
        <strain evidence="5">WL1483</strain>
    </source>
</reference>
<dbReference type="HAMAP" id="MF_00489">
    <property type="entry name" value="UPF0178"/>
    <property type="match status" value="1"/>
</dbReference>
<evidence type="ECO:0000313" key="5">
    <source>
        <dbReference type="Proteomes" id="UP000058114"/>
    </source>
</evidence>